<dbReference type="EMBL" id="CM017322">
    <property type="protein sequence ID" value="KAE8009434.1"/>
    <property type="molecule type" value="Genomic_DNA"/>
</dbReference>
<proteinExistence type="predicted"/>
<reference evidence="4 5" key="1">
    <citation type="submission" date="2019-06" db="EMBL/GenBank/DDBJ databases">
        <title>A chromosomal-level reference genome of Carpinus fangiana (Coryloideae, Betulaceae).</title>
        <authorList>
            <person name="Yang X."/>
            <person name="Wang Z."/>
            <person name="Zhang L."/>
            <person name="Hao G."/>
            <person name="Liu J."/>
            <person name="Yang Y."/>
        </authorList>
    </citation>
    <scope>NUCLEOTIDE SEQUENCE [LARGE SCALE GENOMIC DNA]</scope>
    <source>
        <strain evidence="4">Cfa_2016G</strain>
        <tissue evidence="4">Leaf</tissue>
    </source>
</reference>
<name>A0A5N6QQW8_9ROSI</name>
<dbReference type="GO" id="GO:0009723">
    <property type="term" value="P:response to ethylene"/>
    <property type="evidence" value="ECO:0007669"/>
    <property type="project" value="TreeGrafter"/>
</dbReference>
<organism evidence="4 5">
    <name type="scientific">Carpinus fangiana</name>
    <dbReference type="NCBI Taxonomy" id="176857"/>
    <lineage>
        <taxon>Eukaryota</taxon>
        <taxon>Viridiplantae</taxon>
        <taxon>Streptophyta</taxon>
        <taxon>Embryophyta</taxon>
        <taxon>Tracheophyta</taxon>
        <taxon>Spermatophyta</taxon>
        <taxon>Magnoliopsida</taxon>
        <taxon>eudicotyledons</taxon>
        <taxon>Gunneridae</taxon>
        <taxon>Pentapetalae</taxon>
        <taxon>rosids</taxon>
        <taxon>fabids</taxon>
        <taxon>Fagales</taxon>
        <taxon>Betulaceae</taxon>
        <taxon>Carpinus</taxon>
    </lineage>
</organism>
<feature type="signal peptide" evidence="3">
    <location>
        <begin position="1"/>
        <end position="24"/>
    </location>
</feature>
<evidence type="ECO:0000256" key="3">
    <source>
        <dbReference type="SAM" id="SignalP"/>
    </source>
</evidence>
<protein>
    <recommendedName>
        <fullName evidence="6">Proline-rich protein 3-like</fullName>
    </recommendedName>
</protein>
<evidence type="ECO:0000313" key="4">
    <source>
        <dbReference type="EMBL" id="KAE8009434.1"/>
    </source>
</evidence>
<accession>A0A5N6QQW8</accession>
<sequence>MASTGFLLVMTPLLLMSLIVIASANDYGYTPKPDYHEEKPKPQEKPLPTKPDFENSHPAGVDELLPTIISIQGTVLCKLGSKYFALQGAIARITCVAIDEHGYETAPFSQLTDGCDANGYFFATLSGLKDSWKLKECKAFLHYSSLETCNVPVDVNHGLSGDLLYSYRILNNKHTKLYTVGPFFYTSESESAPSGGGGGGY</sequence>
<feature type="chain" id="PRO_5024424288" description="Proline-rich protein 3-like" evidence="3">
    <location>
        <begin position="25"/>
        <end position="201"/>
    </location>
</feature>
<evidence type="ECO:0000256" key="2">
    <source>
        <dbReference type="SAM" id="MobiDB-lite"/>
    </source>
</evidence>
<dbReference type="OrthoDB" id="1847243at2759"/>
<dbReference type="Pfam" id="PF01190">
    <property type="entry name" value="Pollen_Ole_e_1"/>
    <property type="match status" value="1"/>
</dbReference>
<evidence type="ECO:0008006" key="6">
    <source>
        <dbReference type="Google" id="ProtNLM"/>
    </source>
</evidence>
<evidence type="ECO:0000313" key="5">
    <source>
        <dbReference type="Proteomes" id="UP000327013"/>
    </source>
</evidence>
<keyword evidence="1 3" id="KW-0732">Signal</keyword>
<keyword evidence="5" id="KW-1185">Reference proteome</keyword>
<dbReference type="PANTHER" id="PTHR33470">
    <property type="entry name" value="OS01G0164075 PROTEIN"/>
    <property type="match status" value="1"/>
</dbReference>
<dbReference type="GO" id="GO:0071944">
    <property type="term" value="C:cell periphery"/>
    <property type="evidence" value="ECO:0007669"/>
    <property type="project" value="TreeGrafter"/>
</dbReference>
<feature type="region of interest" description="Disordered" evidence="2">
    <location>
        <begin position="32"/>
        <end position="56"/>
    </location>
</feature>
<dbReference type="AlphaFoldDB" id="A0A5N6QQW8"/>
<dbReference type="PANTHER" id="PTHR33470:SF40">
    <property type="entry name" value="PROTEIN SEED AND ROOT HAIR PROTECTIVE PROTEIN"/>
    <property type="match status" value="1"/>
</dbReference>
<gene>
    <name evidence="4" type="ORF">FH972_005871</name>
</gene>
<evidence type="ECO:0000256" key="1">
    <source>
        <dbReference type="ARBA" id="ARBA00022729"/>
    </source>
</evidence>
<dbReference type="Proteomes" id="UP000327013">
    <property type="component" value="Chromosome 2"/>
</dbReference>
<feature type="compositionally biased region" description="Basic and acidic residues" evidence="2">
    <location>
        <begin position="33"/>
        <end position="44"/>
    </location>
</feature>